<sequence>MHIPKEKRLKWDEKARNYLIQREDQEHEEKEESSFNDTDIDDEKDITYVPDASSSVSDTYGSSDTIVQHQNQMSQS</sequence>
<dbReference type="Proteomes" id="UP000299102">
    <property type="component" value="Unassembled WGS sequence"/>
</dbReference>
<name>A0A4C1TL39_EUMVA</name>
<feature type="compositionally biased region" description="Basic and acidic residues" evidence="1">
    <location>
        <begin position="20"/>
        <end position="33"/>
    </location>
</feature>
<accession>A0A4C1TL39</accession>
<reference evidence="2 3" key="1">
    <citation type="journal article" date="2019" name="Commun. Biol.">
        <title>The bagworm genome reveals a unique fibroin gene that provides high tensile strength.</title>
        <authorList>
            <person name="Kono N."/>
            <person name="Nakamura H."/>
            <person name="Ohtoshi R."/>
            <person name="Tomita M."/>
            <person name="Numata K."/>
            <person name="Arakawa K."/>
        </authorList>
    </citation>
    <scope>NUCLEOTIDE SEQUENCE [LARGE SCALE GENOMIC DNA]</scope>
</reference>
<dbReference type="AlphaFoldDB" id="A0A4C1TL39"/>
<keyword evidence="3" id="KW-1185">Reference proteome</keyword>
<proteinExistence type="predicted"/>
<feature type="compositionally biased region" description="Low complexity" evidence="1">
    <location>
        <begin position="51"/>
        <end position="64"/>
    </location>
</feature>
<feature type="region of interest" description="Disordered" evidence="1">
    <location>
        <begin position="20"/>
        <end position="76"/>
    </location>
</feature>
<evidence type="ECO:0000256" key="1">
    <source>
        <dbReference type="SAM" id="MobiDB-lite"/>
    </source>
</evidence>
<gene>
    <name evidence="2" type="ORF">EVAR_83080_1</name>
</gene>
<evidence type="ECO:0000313" key="2">
    <source>
        <dbReference type="EMBL" id="GBP14098.1"/>
    </source>
</evidence>
<evidence type="ECO:0000313" key="3">
    <source>
        <dbReference type="Proteomes" id="UP000299102"/>
    </source>
</evidence>
<protein>
    <submittedName>
        <fullName evidence="2">Uncharacterized protein</fullName>
    </submittedName>
</protein>
<feature type="compositionally biased region" description="Polar residues" evidence="1">
    <location>
        <begin position="65"/>
        <end position="76"/>
    </location>
</feature>
<dbReference type="EMBL" id="BGZK01005447">
    <property type="protein sequence ID" value="GBP14098.1"/>
    <property type="molecule type" value="Genomic_DNA"/>
</dbReference>
<organism evidence="2 3">
    <name type="scientific">Eumeta variegata</name>
    <name type="common">Bagworm moth</name>
    <name type="synonym">Eumeta japonica</name>
    <dbReference type="NCBI Taxonomy" id="151549"/>
    <lineage>
        <taxon>Eukaryota</taxon>
        <taxon>Metazoa</taxon>
        <taxon>Ecdysozoa</taxon>
        <taxon>Arthropoda</taxon>
        <taxon>Hexapoda</taxon>
        <taxon>Insecta</taxon>
        <taxon>Pterygota</taxon>
        <taxon>Neoptera</taxon>
        <taxon>Endopterygota</taxon>
        <taxon>Lepidoptera</taxon>
        <taxon>Glossata</taxon>
        <taxon>Ditrysia</taxon>
        <taxon>Tineoidea</taxon>
        <taxon>Psychidae</taxon>
        <taxon>Oiketicinae</taxon>
        <taxon>Eumeta</taxon>
    </lineage>
</organism>
<comment type="caution">
    <text evidence="2">The sequence shown here is derived from an EMBL/GenBank/DDBJ whole genome shotgun (WGS) entry which is preliminary data.</text>
</comment>